<dbReference type="GO" id="GO:0006396">
    <property type="term" value="P:RNA processing"/>
    <property type="evidence" value="ECO:0007669"/>
    <property type="project" value="InterPro"/>
</dbReference>
<dbReference type="Pfam" id="PF01660">
    <property type="entry name" value="Vmethyltransf"/>
    <property type="match status" value="1"/>
</dbReference>
<evidence type="ECO:0000256" key="4">
    <source>
        <dbReference type="ARBA" id="ARBA00022741"/>
    </source>
</evidence>
<dbReference type="Proteomes" id="UP001228647">
    <property type="component" value="Segment"/>
</dbReference>
<dbReference type="GO" id="GO:0016556">
    <property type="term" value="P:mRNA modification"/>
    <property type="evidence" value="ECO:0007669"/>
    <property type="project" value="InterPro"/>
</dbReference>
<feature type="domain" description="Alphavirus-like MT" evidence="9">
    <location>
        <begin position="188"/>
        <end position="382"/>
    </location>
</feature>
<dbReference type="InterPro" id="IPR027417">
    <property type="entry name" value="P-loop_NTPase"/>
</dbReference>
<evidence type="ECO:0000256" key="1">
    <source>
        <dbReference type="ARBA" id="ARBA00022484"/>
    </source>
</evidence>
<evidence type="ECO:0000256" key="5">
    <source>
        <dbReference type="ARBA" id="ARBA00022801"/>
    </source>
</evidence>
<dbReference type="EMBL" id="MT706025">
    <property type="protein sequence ID" value="QOE77944.1"/>
    <property type="molecule type" value="Genomic_RNA"/>
</dbReference>
<keyword evidence="4" id="KW-0547">Nucleotide-binding</keyword>
<feature type="compositionally biased region" description="Polar residues" evidence="7">
    <location>
        <begin position="2015"/>
        <end position="2035"/>
    </location>
</feature>
<feature type="transmembrane region" description="Helical" evidence="8">
    <location>
        <begin position="1609"/>
        <end position="1633"/>
    </location>
</feature>
<keyword evidence="3" id="KW-0548">Nucleotidyltransferase</keyword>
<accession>A0A866W3C5</accession>
<dbReference type="GO" id="GO:0003968">
    <property type="term" value="F:RNA-directed RNA polymerase activity"/>
    <property type="evidence" value="ECO:0007669"/>
    <property type="project" value="UniProtKB-KW"/>
</dbReference>
<evidence type="ECO:0000256" key="2">
    <source>
        <dbReference type="ARBA" id="ARBA00022679"/>
    </source>
</evidence>
<keyword evidence="8" id="KW-1133">Transmembrane helix</keyword>
<evidence type="ECO:0000256" key="7">
    <source>
        <dbReference type="SAM" id="MobiDB-lite"/>
    </source>
</evidence>
<feature type="transmembrane region" description="Helical" evidence="8">
    <location>
        <begin position="1892"/>
        <end position="1914"/>
    </location>
</feature>
<dbReference type="InterPro" id="IPR001788">
    <property type="entry name" value="RNA-dep_RNA_pol_alsuvir"/>
</dbReference>
<evidence type="ECO:0000256" key="8">
    <source>
        <dbReference type="SAM" id="Phobius"/>
    </source>
</evidence>
<dbReference type="GO" id="GO:0003723">
    <property type="term" value="F:RNA binding"/>
    <property type="evidence" value="ECO:0007669"/>
    <property type="project" value="InterPro"/>
</dbReference>
<dbReference type="GO" id="GO:0008174">
    <property type="term" value="F:mRNA methyltransferase activity"/>
    <property type="evidence" value="ECO:0007669"/>
    <property type="project" value="UniProtKB-UniRule"/>
</dbReference>
<name>A0A866W3C5_9VIRU</name>
<dbReference type="InterPro" id="IPR043502">
    <property type="entry name" value="DNA/RNA_pol_sf"/>
</dbReference>
<evidence type="ECO:0000256" key="3">
    <source>
        <dbReference type="ARBA" id="ARBA00022695"/>
    </source>
</evidence>
<keyword evidence="8" id="KW-0812">Transmembrane</keyword>
<organism evidence="10 11">
    <name type="scientific">Sclerotinia sclerotiorum mycoalphavirus virus 1</name>
    <dbReference type="NCBI Taxonomy" id="2777094"/>
    <lineage>
        <taxon>Viruses</taxon>
        <taxon>Riboviria</taxon>
        <taxon>Orthornavirae</taxon>
        <taxon>Kitrinoviricota</taxon>
        <taxon>Alsuviricetes</taxon>
        <taxon>Hepelivirales</taxon>
        <taxon>Mycoalphaviridae</taxon>
        <taxon>Alphasclernavirus</taxon>
        <taxon>Alphasclernavirus alphasclerotiniae</taxon>
    </lineage>
</organism>
<protein>
    <submittedName>
        <fullName evidence="10">Polyprotein</fullName>
    </submittedName>
</protein>
<reference evidence="10 11" key="1">
    <citation type="submission" date="2020-06" db="EMBL/GenBank/DDBJ databases">
        <authorList>
            <person name="Mu F."/>
            <person name="Cheng S."/>
            <person name="Li B."/>
            <person name="Xie J."/>
        </authorList>
    </citation>
    <scope>NUCLEOTIDE SEQUENCE [LARGE SCALE GENOMIC DNA]</scope>
    <source>
        <strain evidence="10">SsMAV1/SX276</strain>
    </source>
</reference>
<evidence type="ECO:0000313" key="11">
    <source>
        <dbReference type="Proteomes" id="UP001228647"/>
    </source>
</evidence>
<dbReference type="GO" id="GO:0005524">
    <property type="term" value="F:ATP binding"/>
    <property type="evidence" value="ECO:0007669"/>
    <property type="project" value="UniProtKB-KW"/>
</dbReference>
<dbReference type="Pfam" id="PF01443">
    <property type="entry name" value="Viral_helicase1"/>
    <property type="match status" value="2"/>
</dbReference>
<keyword evidence="1" id="KW-0696">RNA-directed RNA polymerase</keyword>
<dbReference type="GO" id="GO:0016787">
    <property type="term" value="F:hydrolase activity"/>
    <property type="evidence" value="ECO:0007669"/>
    <property type="project" value="UniProtKB-KW"/>
</dbReference>
<dbReference type="InterPro" id="IPR027351">
    <property type="entry name" value="(+)RNA_virus_helicase_core_dom"/>
</dbReference>
<feature type="region of interest" description="Disordered" evidence="7">
    <location>
        <begin position="1993"/>
        <end position="2037"/>
    </location>
</feature>
<keyword evidence="5" id="KW-0378">Hydrolase</keyword>
<evidence type="ECO:0000256" key="6">
    <source>
        <dbReference type="ARBA" id="ARBA00022840"/>
    </source>
</evidence>
<dbReference type="SUPFAM" id="SSF52540">
    <property type="entry name" value="P-loop containing nucleoside triphosphate hydrolases"/>
    <property type="match status" value="2"/>
</dbReference>
<keyword evidence="8" id="KW-0472">Membrane</keyword>
<evidence type="ECO:0000313" key="10">
    <source>
        <dbReference type="EMBL" id="QOE77944.1"/>
    </source>
</evidence>
<keyword evidence="6" id="KW-0067">ATP-binding</keyword>
<dbReference type="GO" id="GO:0006351">
    <property type="term" value="P:DNA-templated transcription"/>
    <property type="evidence" value="ECO:0007669"/>
    <property type="project" value="InterPro"/>
</dbReference>
<dbReference type="PROSITE" id="PS51743">
    <property type="entry name" value="ALPHAVIRUS_MT"/>
    <property type="match status" value="1"/>
</dbReference>
<dbReference type="InterPro" id="IPR002588">
    <property type="entry name" value="Alphavirus-like_MT_dom"/>
</dbReference>
<evidence type="ECO:0000259" key="9">
    <source>
        <dbReference type="PROSITE" id="PS51743"/>
    </source>
</evidence>
<dbReference type="SUPFAM" id="SSF56672">
    <property type="entry name" value="DNA/RNA polymerases"/>
    <property type="match status" value="1"/>
</dbReference>
<dbReference type="Pfam" id="PF00978">
    <property type="entry name" value="RdRP_2"/>
    <property type="match status" value="1"/>
</dbReference>
<dbReference type="GO" id="GO:0003724">
    <property type="term" value="F:RNA helicase activity"/>
    <property type="evidence" value="ECO:0007669"/>
    <property type="project" value="UniProtKB-EC"/>
</dbReference>
<proteinExistence type="predicted"/>
<sequence length="2436" mass="270399">MAPKNPKAQTAKRLSNREVKILTNTDGYCYLRLFKCRARRAAAATLRTNPCWQHVKMHATDMHAHLDHYRFDTTSVKHEKVRDFCTGEEFINTTTQLHVVRDNSAAPFTHPDNASLIGASLHPNAILKKIQDLMRNPGPNTQTAVDNLEAQFVTTSYARLSKRYQVNVASNLSNEAHEKLCDLFDYNIFQATAPSNHPALAAFRTLCHQYVYHKVGANNILEVGPNLGKMATNHKFVPAHSCSPTLDGRDEARAILMGTRINKRHTAANTKMLLDRSNGVFSSPQRMCNNKVEDCDVQAPVIYSAFSLQDAQPSDIPAIMDRHGSRTAYILLMLPVPLAYADEFREDDTGCVWKRDGPMATCNPGYNDAGYSHNMEKIQRWVDGFDGLPLFAEVEKQFGSSYLFKITRATVGSAASYPINIATLMDQFVLITGTTGASVNFLTSASHYEKLTSYLNMAYSKIEDNIVEKALERIAVLSPAVLVGNQKHTSRWVLTANQALDVACCAAADVQRFQIRKQMAEDMTGAELQKMKSTLRRMQNRQEPTLFHRFTAVLRGEMVINSGYTVADRIADFLDGGRKASFLAARTAMPAHRVMANGSTSTPAPTPSQVQPVQDEFFDAPEGKIAPGRRVMQQPMPAPDQWHRLELQNAVHNYQQIPQRRNARMVNAYNPAADLAIAQNQTSALAINALTILQNAALAAISWTSTTYLDLLLIGPAGTGKSTDAFRMLPAGSLVLVPTNKLANDTAAAHPDMIVRTFDTAVAKAHEYQDVPAIFIDEVFLCPHLYVLSMATLGKPIIAAGCPGQRRYNGNLGPAFDPHSIPVDHVALYRTIHRFGPDVTAQVERHAGPIYRAMFNLGPGAVFAPGPNNNIRNTFQGPGMNLVCHHNNISRVSPNAITIDSSQGSQYPDVLLHVFSTDLPFFLANPYALSLALSRTTGAVTIINHNQADAALRAYLQVPTVDDSLIPRQPNGNVFGSLRQPLYDASDDTPRTVLVQTISDPAAARFEHPVTQPIGYAVEVPADIHCAMAECFLLPPDPSDMQSAQEELALTKIDPRTNTRLPQFTATPVFHAPALLPHVGYPYCNEDVVSALYAIADRYVKHQNVNMPLSRAAQLADMAFEAWRVSFINPKASAAIPSASFLAQHWLSGRSLSQVAAILRAEDNTGTARMMSATYFLKAQGKPKFGITGFSIASGQGILATDKLLNACTCPFTTAAADAMQRLLKPGFIYDQHYEAKDLDDAIYAVVGPGPHRSLSIDLTQQDSSHTLVHRLIIGKVMKFLGFGDDVISLYLLSREKRHVLGLKLPVSFDVIERLFSGEPGTAFFNFIMSTSTTAMTHDLSRVKLFVGKGDDNSTIPPAPRKTLAFNYCKETGVTQKTDVCDYFDFANRIWTSSGRSFSDPIRMLSKFTCRLRGRDNTGEEYQAFMDQNFTPDADQEQDLLTALVSKHKVDPVNCKLLVTAVIAMRDPKQYMSLLRPSKRPAEYLPTLRHCCGTEVVFENRTDRCAPDAIAFWIDKPVDEITAWLHIHRRSNPSPESVDADTASPHIRAKHMTGDEIKLCLNAFGRSMRRNADGLSLHLCRGHVSVVRGNNRRMELDNASVYGSLGSGLNTSLCLLLCLLTSALAIVVSYGYVHYLDRPWYDLPFVLAVSLFVTANFHRQLMVLRRAKTPTSGVIRRTLSAIAKSPGYINHELHPYMTIWADTLCLFIYLLDVMDKLRSWFYARSYQGRPHNRQKPADESPAPSDEFWATDLAKCLKHVTGSRKKFYQKCHPDKLMHRFNRLCVTALSPYIGSGQRMAEYPPACAGDSWKAQPNPSPNAGSGPTTIAPTLTAATVINAATTVVAAITPLATSTARQLSKSGTSVALATVTAARNVLQPNAQKLARQAAQVDVTHVASAGMVWLILLSATAWAFVKSKLRRRATPQIMDQQELDMQLLTDQPNAHRALPRRLSARQRHLVRILQHVYRSPLTLIRPTMTIEEIVWHRRADVARQQRNHAEQQAIEAASSKPDLAEPSSTPRPTTRVVQHGPSTRSTDAFRGTVENCLTMEAAFDAALNMDAPFLRVHHMQRVPKKQRMSYNTFSASLQLPLVPKLVRGFDVIDLLVDAVACAGKTTALRNTLPPTAAVGVICHSREFADEWADHGYTAYTMHQFRNSASHHETIVVDEVFRFPTWFLAEVIASCVKFICLGDSEQTPLLTYPDKHYDPDAFDPGRFRVRRRFTARTAHALPPQHARFVQLYLYEAQRALASPAPSKYLSPMFVANGLRTGRITMYHNMPLVPRNADLYIASSEGATNNFRRLMPEVADRIYSVERAQGMRHKHVVILVEPGYVNFPFTNPWLVVVAFTRSTELLEVFQVAPLRADDPRTDFMDMHFVDEFRSPRVTTDYCPDDEYASIHDFAIPDHGINYPAQLATPYSPLTAITGTNLIPDPVDLD</sequence>
<keyword evidence="11" id="KW-1185">Reference proteome</keyword>
<keyword evidence="2" id="KW-0808">Transferase</keyword>